<evidence type="ECO:0000259" key="3">
    <source>
        <dbReference type="Pfam" id="PF11181"/>
    </source>
</evidence>
<feature type="domain" description="General stress protein 17M-like" evidence="3">
    <location>
        <begin position="22"/>
        <end position="97"/>
    </location>
</feature>
<feature type="transmembrane region" description="Helical" evidence="2">
    <location>
        <begin position="100"/>
        <end position="125"/>
    </location>
</feature>
<gene>
    <name evidence="4" type="ORF">FHU41_001278</name>
</gene>
<accession>A0A7Y9LT17</accession>
<protein>
    <recommendedName>
        <fullName evidence="3">General stress protein 17M-like domain-containing protein</fullName>
    </recommendedName>
</protein>
<feature type="compositionally biased region" description="Low complexity" evidence="1">
    <location>
        <begin position="259"/>
        <end position="274"/>
    </location>
</feature>
<dbReference type="Pfam" id="PF11181">
    <property type="entry name" value="YflT"/>
    <property type="match status" value="1"/>
</dbReference>
<feature type="region of interest" description="Disordered" evidence="1">
    <location>
        <begin position="165"/>
        <end position="285"/>
    </location>
</feature>
<sequence length="285" mass="30157">MSNLFGSARALVDPRSVPDGDTVGSYISYLDAQKAVDYLADQQFPVQLVSIVGNDLKMVERVTGKLSYPRVALNGAMTGAWFGLFVGLLLSFIGSSPGGALLSIPIAMLLGAAFWMLFGIVTYAAQRGKRDFTSTSQVLASNYDVIVAREASADARRLLQNLPMAQQPQARPAQVPYQAPNQNQQPPAPPRPEGWTDPYAAPSTPTNASAPSAPSAPSNATGNPAEPQVPKLEGVSNTPPGSYSDLPDGRPQYGIRVQPDAAPSPDATPSETPTQPQAEQEPKQN</sequence>
<feature type="compositionally biased region" description="Low complexity" evidence="1">
    <location>
        <begin position="200"/>
        <end position="225"/>
    </location>
</feature>
<dbReference type="EMBL" id="JACBYQ010000001">
    <property type="protein sequence ID" value="NYE95057.1"/>
    <property type="molecule type" value="Genomic_DNA"/>
</dbReference>
<keyword evidence="2" id="KW-0812">Transmembrane</keyword>
<evidence type="ECO:0000256" key="1">
    <source>
        <dbReference type="SAM" id="MobiDB-lite"/>
    </source>
</evidence>
<keyword evidence="2" id="KW-1133">Transmembrane helix</keyword>
<keyword evidence="5" id="KW-1185">Reference proteome</keyword>
<feature type="transmembrane region" description="Helical" evidence="2">
    <location>
        <begin position="71"/>
        <end position="94"/>
    </location>
</feature>
<organism evidence="4 5">
    <name type="scientific">Psychromicrobium silvestre</name>
    <dbReference type="NCBI Taxonomy" id="1645614"/>
    <lineage>
        <taxon>Bacteria</taxon>
        <taxon>Bacillati</taxon>
        <taxon>Actinomycetota</taxon>
        <taxon>Actinomycetes</taxon>
        <taxon>Micrococcales</taxon>
        <taxon>Micrococcaceae</taxon>
        <taxon>Psychromicrobium</taxon>
    </lineage>
</organism>
<evidence type="ECO:0000256" key="2">
    <source>
        <dbReference type="SAM" id="Phobius"/>
    </source>
</evidence>
<dbReference type="Proteomes" id="UP000521748">
    <property type="component" value="Unassembled WGS sequence"/>
</dbReference>
<comment type="caution">
    <text evidence="4">The sequence shown here is derived from an EMBL/GenBank/DDBJ whole genome shotgun (WGS) entry which is preliminary data.</text>
</comment>
<dbReference type="RefSeq" id="WP_179388746.1">
    <property type="nucleotide sequence ID" value="NZ_JACBYQ010000001.1"/>
</dbReference>
<name>A0A7Y9LT17_9MICC</name>
<reference evidence="4 5" key="1">
    <citation type="submission" date="2020-07" db="EMBL/GenBank/DDBJ databases">
        <title>Sequencing the genomes of 1000 actinobacteria strains.</title>
        <authorList>
            <person name="Klenk H.-P."/>
        </authorList>
    </citation>
    <scope>NUCLEOTIDE SEQUENCE [LARGE SCALE GENOMIC DNA]</scope>
    <source>
        <strain evidence="4 5">DSM 102047</strain>
    </source>
</reference>
<keyword evidence="2" id="KW-0472">Membrane</keyword>
<evidence type="ECO:0000313" key="4">
    <source>
        <dbReference type="EMBL" id="NYE95057.1"/>
    </source>
</evidence>
<dbReference type="AlphaFoldDB" id="A0A7Y9LT17"/>
<feature type="compositionally biased region" description="Low complexity" evidence="1">
    <location>
        <begin position="165"/>
        <end position="185"/>
    </location>
</feature>
<dbReference type="InterPro" id="IPR025889">
    <property type="entry name" value="GSP17M-like_dom"/>
</dbReference>
<proteinExistence type="predicted"/>
<evidence type="ECO:0000313" key="5">
    <source>
        <dbReference type="Proteomes" id="UP000521748"/>
    </source>
</evidence>